<gene>
    <name evidence="2" type="ORF">SAMN04488128_101229</name>
</gene>
<organism evidence="2 3">
    <name type="scientific">Chitinophaga eiseniae</name>
    <dbReference type="NCBI Taxonomy" id="634771"/>
    <lineage>
        <taxon>Bacteria</taxon>
        <taxon>Pseudomonadati</taxon>
        <taxon>Bacteroidota</taxon>
        <taxon>Chitinophagia</taxon>
        <taxon>Chitinophagales</taxon>
        <taxon>Chitinophagaceae</taxon>
        <taxon>Chitinophaga</taxon>
    </lineage>
</organism>
<dbReference type="AlphaFoldDB" id="A0A1T4KNW3"/>
<dbReference type="OrthoDB" id="9946717at2"/>
<dbReference type="RefSeq" id="WP_143312725.1">
    <property type="nucleotide sequence ID" value="NZ_FUWZ01000001.1"/>
</dbReference>
<sequence>MKNTNTLSTVYEHINDMTLSFRTVVEVECNWSTPTFYRRIRLPHLCSPAEEKMALKVAQTQARALLALIDEQTLKVDQEMPSYPSHLQDKLNTQSTLNDADSPYNA</sequence>
<evidence type="ECO:0000313" key="2">
    <source>
        <dbReference type="EMBL" id="SJZ44074.1"/>
    </source>
</evidence>
<dbReference type="STRING" id="634771.SAMN04488128_101229"/>
<keyword evidence="3" id="KW-1185">Reference proteome</keyword>
<evidence type="ECO:0000256" key="1">
    <source>
        <dbReference type="SAM" id="MobiDB-lite"/>
    </source>
</evidence>
<reference evidence="3" key="1">
    <citation type="submission" date="2017-02" db="EMBL/GenBank/DDBJ databases">
        <authorList>
            <person name="Varghese N."/>
            <person name="Submissions S."/>
        </authorList>
    </citation>
    <scope>NUCLEOTIDE SEQUENCE [LARGE SCALE GENOMIC DNA]</scope>
    <source>
        <strain evidence="3">DSM 22224</strain>
    </source>
</reference>
<feature type="region of interest" description="Disordered" evidence="1">
    <location>
        <begin position="79"/>
        <end position="106"/>
    </location>
</feature>
<name>A0A1T4KNW3_9BACT</name>
<evidence type="ECO:0000313" key="3">
    <source>
        <dbReference type="Proteomes" id="UP000190367"/>
    </source>
</evidence>
<dbReference type="EMBL" id="FUWZ01000001">
    <property type="protein sequence ID" value="SJZ44074.1"/>
    <property type="molecule type" value="Genomic_DNA"/>
</dbReference>
<protein>
    <submittedName>
        <fullName evidence="2">Uncharacterized protein</fullName>
    </submittedName>
</protein>
<feature type="compositionally biased region" description="Polar residues" evidence="1">
    <location>
        <begin position="90"/>
        <end position="106"/>
    </location>
</feature>
<dbReference type="Proteomes" id="UP000190367">
    <property type="component" value="Unassembled WGS sequence"/>
</dbReference>
<accession>A0A1T4KNW3</accession>
<proteinExistence type="predicted"/>